<dbReference type="EMBL" id="JAKNCT010000012">
    <property type="protein sequence ID" value="MCG5031670.1"/>
    <property type="molecule type" value="Genomic_DNA"/>
</dbReference>
<gene>
    <name evidence="1" type="ORF">MAF45_09490</name>
</gene>
<evidence type="ECO:0000313" key="2">
    <source>
        <dbReference type="Proteomes" id="UP001297600"/>
    </source>
</evidence>
<comment type="caution">
    <text evidence="1">The sequence shown here is derived from an EMBL/GenBank/DDBJ whole genome shotgun (WGS) entry which is preliminary data.</text>
</comment>
<reference evidence="1 2" key="1">
    <citation type="submission" date="2022-02" db="EMBL/GenBank/DDBJ databases">
        <title>Mesosutterella porci, a novel member of the family Sutterellaceae from pig feces.</title>
        <authorList>
            <person name="Wylensek D."/>
            <person name="Clavel T."/>
        </authorList>
    </citation>
    <scope>NUCLEOTIDE SEQUENCE [LARGE SCALE GENOMIC DNA]</scope>
    <source>
        <strain evidence="2">oilRF-744-wt-GAM-9</strain>
    </source>
</reference>
<dbReference type="Pfam" id="PF10109">
    <property type="entry name" value="Phage_TAC_7"/>
    <property type="match status" value="1"/>
</dbReference>
<dbReference type="Proteomes" id="UP001297600">
    <property type="component" value="Unassembled WGS sequence"/>
</dbReference>
<name>A0ABS9MSS1_9BURK</name>
<accession>A0ABS9MSS1</accession>
<evidence type="ECO:0000313" key="1">
    <source>
        <dbReference type="EMBL" id="MCG5031670.1"/>
    </source>
</evidence>
<dbReference type="InterPro" id="IPR019289">
    <property type="entry name" value="Phage_tail_E/E"/>
</dbReference>
<organism evidence="1 2">
    <name type="scientific">Mesosutterella porci</name>
    <dbReference type="NCBI Taxonomy" id="2915351"/>
    <lineage>
        <taxon>Bacteria</taxon>
        <taxon>Pseudomonadati</taxon>
        <taxon>Pseudomonadota</taxon>
        <taxon>Betaproteobacteria</taxon>
        <taxon>Burkholderiales</taxon>
        <taxon>Sutterellaceae</taxon>
        <taxon>Mesosutterella</taxon>
    </lineage>
</organism>
<protein>
    <submittedName>
        <fullName evidence="1">Phage tail assembly protein</fullName>
    </submittedName>
</protein>
<sequence length="95" mass="10284">MKPAEVILKTPVTYKGTTYEKLSFRAPTLADAKALKMVGDEKTNAEAFDHAMQYAQRLCTTINAEAFGQVTVEDSMAIAKAITPLFGMPPVGESD</sequence>
<proteinExistence type="predicted"/>
<keyword evidence="2" id="KW-1185">Reference proteome</keyword>
<dbReference type="RefSeq" id="WP_237979995.1">
    <property type="nucleotide sequence ID" value="NZ_JAKNCT010000012.1"/>
</dbReference>